<organism evidence="1 2">
    <name type="scientific">Microbulbifer pacificus</name>
    <dbReference type="NCBI Taxonomy" id="407164"/>
    <lineage>
        <taxon>Bacteria</taxon>
        <taxon>Pseudomonadati</taxon>
        <taxon>Pseudomonadota</taxon>
        <taxon>Gammaproteobacteria</taxon>
        <taxon>Cellvibrionales</taxon>
        <taxon>Microbulbiferaceae</taxon>
        <taxon>Microbulbifer</taxon>
    </lineage>
</organism>
<accession>A0AAU0MYH2</accession>
<dbReference type="PANTHER" id="PTHR40940">
    <property type="entry name" value="PROTEIN BATD-RELATED"/>
    <property type="match status" value="1"/>
</dbReference>
<dbReference type="InterPro" id="IPR025738">
    <property type="entry name" value="BatD"/>
</dbReference>
<sequence length="386" mass="41379">MIESKLSAEQAVPGQSLSLFVTILVPTWMTRPADFPEFDQPNLSVTLPARSSLAVSRVIDGNTWSGVTREYLIVPLAPGNYRLPAGEIKVTYKNPAGGGDREASLKLAPPPIAVATPKGAEGLKPFIAARELTLTQEIEGEPEKLRAGDAFSRTVTATIDGSTVRLIPQLLNTQSPQGLAAYADAHQAEDKIDPRTDDTSGVRTERVTYVAESGVRGTLPAVTLRWYDLDDRTIKTSSIDAIKVHARGPGPLAGTNLWEKLLILAAAGLATWLLLRWGVPRLRTLKTQRAQQAKASGKIAWQQLQTACAAQDYPALLKAVSEFKRYRPCAAKTLQPALLVLGAAQYGCKPGGSAVATAWQQLAQAVEVLSPASTHPHPLSLPPLNP</sequence>
<dbReference type="AlphaFoldDB" id="A0AAU0MYH2"/>
<dbReference type="PANTHER" id="PTHR40940:SF1">
    <property type="entry name" value="PROTEIN BATD"/>
    <property type="match status" value="1"/>
</dbReference>
<evidence type="ECO:0000313" key="1">
    <source>
        <dbReference type="EMBL" id="WOX05148.1"/>
    </source>
</evidence>
<proteinExistence type="predicted"/>
<dbReference type="EMBL" id="CP137555">
    <property type="protein sequence ID" value="WOX05148.1"/>
    <property type="molecule type" value="Genomic_DNA"/>
</dbReference>
<dbReference type="Proteomes" id="UP001302477">
    <property type="component" value="Chromosome"/>
</dbReference>
<reference evidence="1 2" key="1">
    <citation type="submission" date="2023-10" db="EMBL/GenBank/DDBJ databases">
        <title>Description of Microbulbifer bruguierae sp. nov., isolated from the sediments of mangrove plant Bruguiera sexangula and comparative genomic analyses of the genus Microbulbifer.</title>
        <authorList>
            <person name="Long M."/>
        </authorList>
    </citation>
    <scope>NUCLEOTIDE SEQUENCE [LARGE SCALE GENOMIC DNA]</scope>
    <source>
        <strain evidence="1 2">SPO729</strain>
    </source>
</reference>
<name>A0AAU0MYH2_9GAMM</name>
<protein>
    <submittedName>
        <fullName evidence="1">BatD family protein</fullName>
    </submittedName>
</protein>
<dbReference type="RefSeq" id="WP_318953622.1">
    <property type="nucleotide sequence ID" value="NZ_CP137555.1"/>
</dbReference>
<gene>
    <name evidence="1" type="ORF">R5R33_15590</name>
</gene>
<evidence type="ECO:0000313" key="2">
    <source>
        <dbReference type="Proteomes" id="UP001302477"/>
    </source>
</evidence>
<keyword evidence="2" id="KW-1185">Reference proteome</keyword>
<dbReference type="KEGG" id="mpaf:R5R33_15590"/>